<dbReference type="Gene3D" id="3.40.50.300">
    <property type="entry name" value="P-loop containing nucleotide triphosphate hydrolases"/>
    <property type="match status" value="1"/>
</dbReference>
<dbReference type="OrthoDB" id="446396at2759"/>
<gene>
    <name evidence="4" type="primary">pab2</name>
    <name evidence="4" type="ORF">SNEC2469_LOCUS179</name>
</gene>
<sequence>MVAEEEAATLGEAEAIPVGETVPPAQPPPEEAGLSHAISLAMREQYSPECSIYVGGLEGEDEIWPEQLYEHFKECGEVKRVCIKIDKASGERLGHAYVDFAEESQAETGKHEQDMRDAEPRKSGDEPAACIRNPPAGAMFCGNAACSALQLPSPCRLRLEHRGVLLSCAALSVAAYRESFAKIQQELELELQEELQLRDELMEAFDAFEALEGDGALFGDMRKGRFFKASQMLDDDPTSVLSRLKLGFSRGQNIVVVGAGGVGKTDTIKLAMEDLNKSKASFDLRSWYMDQVGMTKENRGDYVKGYGEDGRSAVKAEQLRLLQEGQDKIKNEIGEKKADILFFDDVDLGNGFLNQDELDAMKLLLEWGNELASDKAKVVVLHPLVSTQGAVHSVLASNGFPSPGDVAWIDFSQPYTANQEAAMITGILDGHNGTEVSSVVSRLQSYFMGMPNAYLPFLVNKGGVLSELSAMPLDAAEEAVRSTAKQQIGGKLIQINIGFQASEAARTGIKLLLDHPDAKIQDEEARNGGVAAMALEKQGSTYVVPPVMRDAFRDYCKAASDKDKGKVKPICDE</sequence>
<dbReference type="InterPro" id="IPR012677">
    <property type="entry name" value="Nucleotide-bd_a/b_plait_sf"/>
</dbReference>
<evidence type="ECO:0000259" key="3">
    <source>
        <dbReference type="PROSITE" id="PS50102"/>
    </source>
</evidence>
<feature type="region of interest" description="Disordered" evidence="2">
    <location>
        <begin position="1"/>
        <end position="32"/>
    </location>
</feature>
<dbReference type="SUPFAM" id="SSF54928">
    <property type="entry name" value="RNA-binding domain, RBD"/>
    <property type="match status" value="1"/>
</dbReference>
<organism evidence="4 5">
    <name type="scientific">Symbiodinium necroappetens</name>
    <dbReference type="NCBI Taxonomy" id="1628268"/>
    <lineage>
        <taxon>Eukaryota</taxon>
        <taxon>Sar</taxon>
        <taxon>Alveolata</taxon>
        <taxon>Dinophyceae</taxon>
        <taxon>Suessiales</taxon>
        <taxon>Symbiodiniaceae</taxon>
        <taxon>Symbiodinium</taxon>
    </lineage>
</organism>
<dbReference type="GO" id="GO:0003723">
    <property type="term" value="F:RNA binding"/>
    <property type="evidence" value="ECO:0007669"/>
    <property type="project" value="UniProtKB-UniRule"/>
</dbReference>
<dbReference type="PROSITE" id="PS50102">
    <property type="entry name" value="RRM"/>
    <property type="match status" value="1"/>
</dbReference>
<dbReference type="InterPro" id="IPR027417">
    <property type="entry name" value="P-loop_NTPase"/>
</dbReference>
<dbReference type="Gene3D" id="3.30.70.330">
    <property type="match status" value="1"/>
</dbReference>
<reference evidence="4" key="1">
    <citation type="submission" date="2021-02" db="EMBL/GenBank/DDBJ databases">
        <authorList>
            <person name="Dougan E. K."/>
            <person name="Rhodes N."/>
            <person name="Thang M."/>
            <person name="Chan C."/>
        </authorList>
    </citation>
    <scope>NUCLEOTIDE SEQUENCE</scope>
</reference>
<keyword evidence="5" id="KW-1185">Reference proteome</keyword>
<evidence type="ECO:0000256" key="2">
    <source>
        <dbReference type="SAM" id="MobiDB-lite"/>
    </source>
</evidence>
<dbReference type="Pfam" id="PF00076">
    <property type="entry name" value="RRM_1"/>
    <property type="match status" value="1"/>
</dbReference>
<evidence type="ECO:0000256" key="1">
    <source>
        <dbReference type="PROSITE-ProRule" id="PRU00176"/>
    </source>
</evidence>
<proteinExistence type="predicted"/>
<feature type="region of interest" description="Disordered" evidence="2">
    <location>
        <begin position="103"/>
        <end position="126"/>
    </location>
</feature>
<dbReference type="AlphaFoldDB" id="A0A812IN73"/>
<dbReference type="InterPro" id="IPR035979">
    <property type="entry name" value="RBD_domain_sf"/>
</dbReference>
<evidence type="ECO:0000313" key="4">
    <source>
        <dbReference type="EMBL" id="CAE7150641.1"/>
    </source>
</evidence>
<dbReference type="SMART" id="SM00360">
    <property type="entry name" value="RRM"/>
    <property type="match status" value="1"/>
</dbReference>
<comment type="caution">
    <text evidence="4">The sequence shown here is derived from an EMBL/GenBank/DDBJ whole genome shotgun (WGS) entry which is preliminary data.</text>
</comment>
<evidence type="ECO:0000313" key="5">
    <source>
        <dbReference type="Proteomes" id="UP000601435"/>
    </source>
</evidence>
<dbReference type="EMBL" id="CAJNJA010000002">
    <property type="protein sequence ID" value="CAE7150641.1"/>
    <property type="molecule type" value="Genomic_DNA"/>
</dbReference>
<keyword evidence="1" id="KW-0694">RNA-binding</keyword>
<protein>
    <submittedName>
        <fullName evidence="4">Pab2 protein</fullName>
    </submittedName>
</protein>
<feature type="compositionally biased region" description="Basic and acidic residues" evidence="2">
    <location>
        <begin position="108"/>
        <end position="125"/>
    </location>
</feature>
<dbReference type="Proteomes" id="UP000601435">
    <property type="component" value="Unassembled WGS sequence"/>
</dbReference>
<feature type="domain" description="RRM" evidence="3">
    <location>
        <begin position="50"/>
        <end position="107"/>
    </location>
</feature>
<dbReference type="InterPro" id="IPR000504">
    <property type="entry name" value="RRM_dom"/>
</dbReference>
<dbReference type="SUPFAM" id="SSF52540">
    <property type="entry name" value="P-loop containing nucleoside triphosphate hydrolases"/>
    <property type="match status" value="1"/>
</dbReference>
<name>A0A812IN73_9DINO</name>
<accession>A0A812IN73</accession>